<keyword evidence="2" id="KW-1185">Reference proteome</keyword>
<protein>
    <submittedName>
        <fullName evidence="1">Uncharacterized protein</fullName>
    </submittedName>
</protein>
<name>A0A7G1I196_9BACT</name>
<dbReference type="EMBL" id="AP023322">
    <property type="protein sequence ID" value="BCI64842.1"/>
    <property type="molecule type" value="Genomic_DNA"/>
</dbReference>
<gene>
    <name evidence="1" type="ORF">Cop2CBH44_31950</name>
</gene>
<dbReference type="NCBIfam" id="TIGR04183">
    <property type="entry name" value="Por_Secre_tail"/>
    <property type="match status" value="1"/>
</dbReference>
<reference evidence="2" key="1">
    <citation type="submission" date="2020-07" db="EMBL/GenBank/DDBJ databases">
        <title>Complete genome sequencing of Coprobacter sp. strain 2CBH44.</title>
        <authorList>
            <person name="Sakamoto M."/>
            <person name="Murakami T."/>
            <person name="Mori H."/>
        </authorList>
    </citation>
    <scope>NUCLEOTIDE SEQUENCE [LARGE SCALE GENOMIC DNA]</scope>
    <source>
        <strain evidence="2">2CBH44</strain>
    </source>
</reference>
<accession>A0A7G1I196</accession>
<proteinExistence type="predicted"/>
<dbReference type="RefSeq" id="WP_021931029.1">
    <property type="nucleotide sequence ID" value="NZ_AP023322.1"/>
</dbReference>
<dbReference type="Proteomes" id="UP000594042">
    <property type="component" value="Chromosome"/>
</dbReference>
<dbReference type="InterPro" id="IPR026444">
    <property type="entry name" value="Secre_tail"/>
</dbReference>
<organism evidence="1 2">
    <name type="scientific">Coprobacter secundus subsp. similis</name>
    <dbReference type="NCBI Taxonomy" id="2751153"/>
    <lineage>
        <taxon>Bacteria</taxon>
        <taxon>Pseudomonadati</taxon>
        <taxon>Bacteroidota</taxon>
        <taxon>Bacteroidia</taxon>
        <taxon>Bacteroidales</taxon>
        <taxon>Barnesiellaceae</taxon>
        <taxon>Coprobacter</taxon>
    </lineage>
</organism>
<dbReference type="AlphaFoldDB" id="A0A7G1I196"/>
<sequence length="160" mass="18095">MIKSKLLTITFIISCLISTEGKNVYIYNEKSNKPINTFTNVRKITFTENTMNITESNDKTSEIPLSDFNFFTFIEKVISSVEMPSKSNTIVYIDTNDILSIKTDNTIDNVEIFSVNGNKILSSIPVSSTFSHSLASYPAGMYIVKTRIGENQEFHKIIKK</sequence>
<evidence type="ECO:0000313" key="2">
    <source>
        <dbReference type="Proteomes" id="UP000594042"/>
    </source>
</evidence>
<dbReference type="KEGG" id="copr:Cop2CBH44_31950"/>
<evidence type="ECO:0000313" key="1">
    <source>
        <dbReference type="EMBL" id="BCI64842.1"/>
    </source>
</evidence>